<dbReference type="InterPro" id="IPR011006">
    <property type="entry name" value="CheY-like_superfamily"/>
</dbReference>
<dbReference type="InterPro" id="IPR025847">
    <property type="entry name" value="MEDS_domain"/>
</dbReference>
<evidence type="ECO:0000256" key="6">
    <source>
        <dbReference type="ARBA" id="ARBA00022777"/>
    </source>
</evidence>
<dbReference type="GO" id="GO:0005886">
    <property type="term" value="C:plasma membrane"/>
    <property type="evidence" value="ECO:0007669"/>
    <property type="project" value="UniProtKB-SubCell"/>
</dbReference>
<dbReference type="EMBL" id="CP035913">
    <property type="protein sequence ID" value="QBE67105.1"/>
    <property type="molecule type" value="Genomic_DNA"/>
</dbReference>
<reference evidence="11 12" key="1">
    <citation type="submission" date="2019-02" db="EMBL/GenBank/DDBJ databases">
        <title>Draft Genome Sequences of Six Type Strains of the Genus Massilia.</title>
        <authorList>
            <person name="Miess H."/>
            <person name="Frediansyhah A."/>
            <person name="Gross H."/>
        </authorList>
    </citation>
    <scope>NUCLEOTIDE SEQUENCE [LARGE SCALE GENOMIC DNA]</scope>
    <source>
        <strain evidence="11 12">DSM 17473</strain>
    </source>
</reference>
<dbReference type="CDD" id="cd17580">
    <property type="entry name" value="REC_2_DhkD-like"/>
    <property type="match status" value="1"/>
</dbReference>
<dbReference type="SUPFAM" id="SSF47384">
    <property type="entry name" value="Homodimeric domain of signal transducing histidine kinase"/>
    <property type="match status" value="1"/>
</dbReference>
<name>A0A4P6L6U3_9BURK</name>
<dbReference type="SUPFAM" id="SSF55785">
    <property type="entry name" value="PYP-like sensor domain (PAS domain)"/>
    <property type="match status" value="1"/>
</dbReference>
<feature type="modified residue" description="4-aspartylphosphate" evidence="7">
    <location>
        <position position="715"/>
    </location>
</feature>
<dbReference type="InterPro" id="IPR003661">
    <property type="entry name" value="HisK_dim/P_dom"/>
</dbReference>
<evidence type="ECO:0000256" key="7">
    <source>
        <dbReference type="PROSITE-ProRule" id="PRU00169"/>
    </source>
</evidence>
<evidence type="ECO:0000313" key="12">
    <source>
        <dbReference type="Proteomes" id="UP000290637"/>
    </source>
</evidence>
<dbReference type="EC" id="2.7.13.3" evidence="3"/>
<dbReference type="InterPro" id="IPR003594">
    <property type="entry name" value="HATPase_dom"/>
</dbReference>
<keyword evidence="6" id="KW-0418">Kinase</keyword>
<dbReference type="Gene3D" id="3.40.50.2300">
    <property type="match status" value="1"/>
</dbReference>
<evidence type="ECO:0000256" key="1">
    <source>
        <dbReference type="ARBA" id="ARBA00000085"/>
    </source>
</evidence>
<protein>
    <recommendedName>
        <fullName evidence="3">histidine kinase</fullName>
        <ecNumber evidence="3">2.7.13.3</ecNumber>
    </recommendedName>
</protein>
<comment type="catalytic activity">
    <reaction evidence="1">
        <text>ATP + protein L-histidine = ADP + protein N-phospho-L-histidine.</text>
        <dbReference type="EC" id="2.7.13.3"/>
    </reaction>
</comment>
<dbReference type="CDD" id="cd00082">
    <property type="entry name" value="HisKA"/>
    <property type="match status" value="1"/>
</dbReference>
<dbReference type="PROSITE" id="PS50110">
    <property type="entry name" value="RESPONSE_REGULATORY"/>
    <property type="match status" value="1"/>
</dbReference>
<dbReference type="InterPro" id="IPR013656">
    <property type="entry name" value="PAS_4"/>
</dbReference>
<dbReference type="Pfam" id="PF02518">
    <property type="entry name" value="HATPase_c"/>
    <property type="match status" value="1"/>
</dbReference>
<sequence length="781" mass="84548">MPESGPAAWRPRRECDAGPCRRWRRLRQPSHFSRRPDVPSRSLVRRSSIDERCTLNTDTQPAALDASSEAAHFVRFYKDEVVLLAEVSEFLDQGLRAGGAGIAIATAEHLAMLRQQLAGLGGLEGEPGWFPGELVMLDAADLLARFMVDGWPDARRFDEVVGTVVRKAANTGRPVHAFGEMVALLCEQGRFDAAVRLEELWNGLRVECRFTLFCAYPWQLFPTDGEAAAFRRICCVHDHVRPHGHAAMPAQREASLQLALLEQDNLALRSEVARARASEQTLLHRERELADFLENAAESLHRVGPDGIILWANKAELALLGYRWDEYVGHHVARFHADRPVIEDILHRLQAGETLHDQPARLRCRDGSIRHVVISTNACIDNGRLRYTRCFTRDATERHLLELAHREREALVAELSHSNRAKDEFLAMLAHELRNPLAPISAAAQLLAIAGGDQERIGQASAVILRQVGHMKGLIDDLLDVARVTRGLVALAKNPVDLRDVVAEAVEQAAPLVQSRRHRLVLDVGAAPAMVSADRKRIIQAIANIVTNAAKFTPNGGELAIRLATTANDVVLEVTDNGIGMEAGLATRIFDLFVQGQRGPDRTQGGLGIGLALARSLVESHGGTIAARSVGAGKGSTFTVRLPRVDGALAGAPASPAQTLPGRSLRIVVVDDNRDAADSLAGLLTASGHAASAVHSSVAALEVAASACPQVFVLDIGLPDIDGIALAGRLRAMPGMAGVMLVAVTGYGQDSDRERTRAAGFDHHLVKPVDTAELLALLTRP</sequence>
<dbReference type="SMART" id="SM00388">
    <property type="entry name" value="HisKA"/>
    <property type="match status" value="1"/>
</dbReference>
<feature type="domain" description="Response regulatory" evidence="9">
    <location>
        <begin position="666"/>
        <end position="781"/>
    </location>
</feature>
<dbReference type="InterPro" id="IPR001789">
    <property type="entry name" value="Sig_transdc_resp-reg_receiver"/>
</dbReference>
<dbReference type="CDD" id="cd00130">
    <property type="entry name" value="PAS"/>
    <property type="match status" value="1"/>
</dbReference>
<organism evidence="11 12">
    <name type="scientific">Pseudoduganella lutea</name>
    <dbReference type="NCBI Taxonomy" id="321985"/>
    <lineage>
        <taxon>Bacteria</taxon>
        <taxon>Pseudomonadati</taxon>
        <taxon>Pseudomonadota</taxon>
        <taxon>Betaproteobacteria</taxon>
        <taxon>Burkholderiales</taxon>
        <taxon>Oxalobacteraceae</taxon>
        <taxon>Telluria group</taxon>
        <taxon>Pseudoduganella</taxon>
    </lineage>
</organism>
<dbReference type="PROSITE" id="PS50112">
    <property type="entry name" value="PAS"/>
    <property type="match status" value="1"/>
</dbReference>
<dbReference type="SUPFAM" id="SSF52172">
    <property type="entry name" value="CheY-like"/>
    <property type="match status" value="1"/>
</dbReference>
<dbReference type="AlphaFoldDB" id="A0A4P6L6U3"/>
<dbReference type="GO" id="GO:0000155">
    <property type="term" value="F:phosphorelay sensor kinase activity"/>
    <property type="evidence" value="ECO:0007669"/>
    <property type="project" value="InterPro"/>
</dbReference>
<evidence type="ECO:0000259" key="9">
    <source>
        <dbReference type="PROSITE" id="PS50110"/>
    </source>
</evidence>
<dbReference type="PROSITE" id="PS50109">
    <property type="entry name" value="HIS_KIN"/>
    <property type="match status" value="1"/>
</dbReference>
<evidence type="ECO:0000256" key="4">
    <source>
        <dbReference type="ARBA" id="ARBA00022553"/>
    </source>
</evidence>
<evidence type="ECO:0000313" key="11">
    <source>
        <dbReference type="EMBL" id="QBE67105.1"/>
    </source>
</evidence>
<evidence type="ECO:0000256" key="2">
    <source>
        <dbReference type="ARBA" id="ARBA00004429"/>
    </source>
</evidence>
<gene>
    <name evidence="11" type="ORF">EWM63_05815</name>
</gene>
<feature type="domain" description="PAS" evidence="10">
    <location>
        <begin position="285"/>
        <end position="347"/>
    </location>
</feature>
<dbReference type="Pfam" id="PF14417">
    <property type="entry name" value="MEDS"/>
    <property type="match status" value="1"/>
</dbReference>
<dbReference type="FunFam" id="3.30.565.10:FF:000006">
    <property type="entry name" value="Sensor histidine kinase WalK"/>
    <property type="match status" value="1"/>
</dbReference>
<dbReference type="Gene3D" id="3.30.450.20">
    <property type="entry name" value="PAS domain"/>
    <property type="match status" value="1"/>
</dbReference>
<dbReference type="Gene3D" id="3.30.565.10">
    <property type="entry name" value="Histidine kinase-like ATPase, C-terminal domain"/>
    <property type="match status" value="1"/>
</dbReference>
<dbReference type="OrthoDB" id="9768069at2"/>
<dbReference type="Gene3D" id="1.10.287.130">
    <property type="match status" value="1"/>
</dbReference>
<dbReference type="SMART" id="SM00387">
    <property type="entry name" value="HATPase_c"/>
    <property type="match status" value="1"/>
</dbReference>
<accession>A0A4P6L6U3</accession>
<dbReference type="CDD" id="cd00075">
    <property type="entry name" value="HATPase"/>
    <property type="match status" value="1"/>
</dbReference>
<evidence type="ECO:0000259" key="8">
    <source>
        <dbReference type="PROSITE" id="PS50109"/>
    </source>
</evidence>
<dbReference type="SUPFAM" id="SSF55874">
    <property type="entry name" value="ATPase domain of HSP90 chaperone/DNA topoisomerase II/histidine kinase"/>
    <property type="match status" value="1"/>
</dbReference>
<dbReference type="PANTHER" id="PTHR43547:SF2">
    <property type="entry name" value="HYBRID SIGNAL TRANSDUCTION HISTIDINE KINASE C"/>
    <property type="match status" value="1"/>
</dbReference>
<evidence type="ECO:0000259" key="10">
    <source>
        <dbReference type="PROSITE" id="PS50112"/>
    </source>
</evidence>
<dbReference type="NCBIfam" id="TIGR00229">
    <property type="entry name" value="sensory_box"/>
    <property type="match status" value="1"/>
</dbReference>
<dbReference type="Proteomes" id="UP000290637">
    <property type="component" value="Chromosome"/>
</dbReference>
<evidence type="ECO:0000256" key="3">
    <source>
        <dbReference type="ARBA" id="ARBA00012438"/>
    </source>
</evidence>
<dbReference type="Pfam" id="PF08448">
    <property type="entry name" value="PAS_4"/>
    <property type="match status" value="1"/>
</dbReference>
<dbReference type="PRINTS" id="PR00344">
    <property type="entry name" value="BCTRLSENSOR"/>
</dbReference>
<comment type="subcellular location">
    <subcellularLocation>
        <location evidence="2">Cell inner membrane</location>
        <topology evidence="2">Multi-pass membrane protein</topology>
    </subcellularLocation>
</comment>
<keyword evidence="4 7" id="KW-0597">Phosphoprotein</keyword>
<dbReference type="InterPro" id="IPR005467">
    <property type="entry name" value="His_kinase_dom"/>
</dbReference>
<dbReference type="InterPro" id="IPR000014">
    <property type="entry name" value="PAS"/>
</dbReference>
<dbReference type="SMART" id="SM00448">
    <property type="entry name" value="REC"/>
    <property type="match status" value="1"/>
</dbReference>
<proteinExistence type="predicted"/>
<dbReference type="InterPro" id="IPR036890">
    <property type="entry name" value="HATPase_C_sf"/>
</dbReference>
<dbReference type="Pfam" id="PF00512">
    <property type="entry name" value="HisKA"/>
    <property type="match status" value="1"/>
</dbReference>
<dbReference type="SMART" id="SM00091">
    <property type="entry name" value="PAS"/>
    <property type="match status" value="1"/>
</dbReference>
<dbReference type="InterPro" id="IPR004358">
    <property type="entry name" value="Sig_transdc_His_kin-like_C"/>
</dbReference>
<dbReference type="InterPro" id="IPR036097">
    <property type="entry name" value="HisK_dim/P_sf"/>
</dbReference>
<keyword evidence="12" id="KW-1185">Reference proteome</keyword>
<dbReference type="Pfam" id="PF00072">
    <property type="entry name" value="Response_reg"/>
    <property type="match status" value="1"/>
</dbReference>
<keyword evidence="5" id="KW-0808">Transferase</keyword>
<feature type="domain" description="Histidine kinase" evidence="8">
    <location>
        <begin position="428"/>
        <end position="646"/>
    </location>
</feature>
<evidence type="ECO:0000256" key="5">
    <source>
        <dbReference type="ARBA" id="ARBA00022679"/>
    </source>
</evidence>
<dbReference type="KEGG" id="plue:EWM63_05815"/>
<dbReference type="PANTHER" id="PTHR43547">
    <property type="entry name" value="TWO-COMPONENT HISTIDINE KINASE"/>
    <property type="match status" value="1"/>
</dbReference>
<dbReference type="InterPro" id="IPR035965">
    <property type="entry name" value="PAS-like_dom_sf"/>
</dbReference>